<protein>
    <recommendedName>
        <fullName evidence="4">Glycine zipper domain-containing protein</fullName>
    </recommendedName>
</protein>
<organism evidence="2 3">
    <name type="scientific">Raphidocelis subcapitata</name>
    <dbReference type="NCBI Taxonomy" id="307507"/>
    <lineage>
        <taxon>Eukaryota</taxon>
        <taxon>Viridiplantae</taxon>
        <taxon>Chlorophyta</taxon>
        <taxon>core chlorophytes</taxon>
        <taxon>Chlorophyceae</taxon>
        <taxon>CS clade</taxon>
        <taxon>Sphaeropleales</taxon>
        <taxon>Selenastraceae</taxon>
        <taxon>Raphidocelis</taxon>
    </lineage>
</organism>
<dbReference type="EMBL" id="BDRX01000013">
    <property type="protein sequence ID" value="GBF89836.1"/>
    <property type="molecule type" value="Genomic_DNA"/>
</dbReference>
<dbReference type="Proteomes" id="UP000247498">
    <property type="component" value="Unassembled WGS sequence"/>
</dbReference>
<comment type="caution">
    <text evidence="2">The sequence shown here is derived from an EMBL/GenBank/DDBJ whole genome shotgun (WGS) entry which is preliminary data.</text>
</comment>
<name>A0A2V0NQC0_9CHLO</name>
<feature type="signal peptide" evidence="1">
    <location>
        <begin position="1"/>
        <end position="22"/>
    </location>
</feature>
<feature type="chain" id="PRO_5015924764" description="Glycine zipper domain-containing protein" evidence="1">
    <location>
        <begin position="23"/>
        <end position="299"/>
    </location>
</feature>
<keyword evidence="1" id="KW-0732">Signal</keyword>
<evidence type="ECO:0000256" key="1">
    <source>
        <dbReference type="SAM" id="SignalP"/>
    </source>
</evidence>
<dbReference type="InParanoid" id="A0A2V0NQC0"/>
<sequence>MARRRAASVLLALLAFAGSAAAQLNPNNFIADGDYCRSAGSSAGYDAARRACEAARSRCSGALSAGSPGGIGAVSLPQCSSIAKGACQQAADKWRAPCGGEMRSGYGRCSAADFASAYDSAADAECFYSAQGITGVNPGTNSWSGAPIGVPAVVSPGSIVGAGVGATIGNRVAGPVGAVVGGVIGTGIGNSVDRAAINAITGRRLSEAAGVPSEAGAAELAPSSDGRRLQQFTPLTPGTLVGAGVGASVGNEVAGPVGAVVGGVVGANAGYTVDRTAVNIAASFLGRRMLSDKPAAKQA</sequence>
<keyword evidence="3" id="KW-1185">Reference proteome</keyword>
<proteinExistence type="predicted"/>
<accession>A0A2V0NQC0</accession>
<dbReference type="AlphaFoldDB" id="A0A2V0NQC0"/>
<evidence type="ECO:0000313" key="2">
    <source>
        <dbReference type="EMBL" id="GBF89836.1"/>
    </source>
</evidence>
<evidence type="ECO:0000313" key="3">
    <source>
        <dbReference type="Proteomes" id="UP000247498"/>
    </source>
</evidence>
<evidence type="ECO:0008006" key="4">
    <source>
        <dbReference type="Google" id="ProtNLM"/>
    </source>
</evidence>
<reference evidence="2 3" key="1">
    <citation type="journal article" date="2018" name="Sci. Rep.">
        <title>Raphidocelis subcapitata (=Pseudokirchneriella subcapitata) provides an insight into genome evolution and environmental adaptations in the Sphaeropleales.</title>
        <authorList>
            <person name="Suzuki S."/>
            <person name="Yamaguchi H."/>
            <person name="Nakajima N."/>
            <person name="Kawachi M."/>
        </authorList>
    </citation>
    <scope>NUCLEOTIDE SEQUENCE [LARGE SCALE GENOMIC DNA]</scope>
    <source>
        <strain evidence="2 3">NIES-35</strain>
    </source>
</reference>
<dbReference type="OrthoDB" id="10639432at2759"/>
<gene>
    <name evidence="2" type="ORF">Rsub_02540</name>
</gene>